<keyword evidence="5" id="KW-0472">Membrane</keyword>
<evidence type="ECO:0000313" key="11">
    <source>
        <dbReference type="Ensembl" id="ENSSAUP00010056173.1"/>
    </source>
</evidence>
<dbReference type="GO" id="GO:0035692">
    <property type="term" value="C:macrophage migration inhibitory factor receptor complex"/>
    <property type="evidence" value="ECO:0007669"/>
    <property type="project" value="TreeGrafter"/>
</dbReference>
<evidence type="ECO:0000313" key="12">
    <source>
        <dbReference type="Proteomes" id="UP000472265"/>
    </source>
</evidence>
<dbReference type="PANTHER" id="PTHR10225:SF6">
    <property type="entry name" value="CD44 ANTIGEN"/>
    <property type="match status" value="1"/>
</dbReference>
<evidence type="ECO:0000256" key="9">
    <source>
        <dbReference type="PROSITE-ProRule" id="PRU00323"/>
    </source>
</evidence>
<comment type="caution">
    <text evidence="9">Lacks conserved residue(s) required for the propagation of feature annotation.</text>
</comment>
<dbReference type="GO" id="GO:0007155">
    <property type="term" value="P:cell adhesion"/>
    <property type="evidence" value="ECO:0007669"/>
    <property type="project" value="InterPro"/>
</dbReference>
<sequence length="74" mass="8093">MTAVRHLNLTLSPLSFPTVNSRSCSYAGVFLVEGAARHSLSYAAAQKVCEQLNSTLASPDQLREAYNKSMETCR</sequence>
<dbReference type="Ensembl" id="ENSSAUT00010059016.1">
    <property type="protein sequence ID" value="ENSSAUP00010056173.1"/>
    <property type="gene ID" value="ENSSAUG00010023073.1"/>
</dbReference>
<evidence type="ECO:0000256" key="6">
    <source>
        <dbReference type="ARBA" id="ARBA00023157"/>
    </source>
</evidence>
<dbReference type="InParanoid" id="A0A671XY88"/>
<keyword evidence="6" id="KW-1015">Disulfide bond</keyword>
<dbReference type="Pfam" id="PF00193">
    <property type="entry name" value="Xlink"/>
    <property type="match status" value="1"/>
</dbReference>
<evidence type="ECO:0000256" key="7">
    <source>
        <dbReference type="ARBA" id="ARBA00023170"/>
    </source>
</evidence>
<dbReference type="GeneTree" id="ENSGT01000000214788"/>
<dbReference type="GO" id="GO:0005540">
    <property type="term" value="F:hyaluronic acid binding"/>
    <property type="evidence" value="ECO:0007669"/>
    <property type="project" value="InterPro"/>
</dbReference>
<keyword evidence="7" id="KW-0675">Receptor</keyword>
<evidence type="ECO:0000256" key="2">
    <source>
        <dbReference type="ARBA" id="ARBA00022692"/>
    </source>
</evidence>
<dbReference type="Gene3D" id="3.10.100.10">
    <property type="entry name" value="Mannose-Binding Protein A, subunit A"/>
    <property type="match status" value="1"/>
</dbReference>
<dbReference type="PANTHER" id="PTHR10225">
    <property type="entry name" value="HYALURONAN RECEPTOR"/>
    <property type="match status" value="1"/>
</dbReference>
<name>A0A671XY88_SPAAU</name>
<protein>
    <recommendedName>
        <fullName evidence="10">Link domain-containing protein</fullName>
    </recommendedName>
</protein>
<dbReference type="InterPro" id="IPR016186">
    <property type="entry name" value="C-type_lectin-like/link_sf"/>
</dbReference>
<evidence type="ECO:0000256" key="1">
    <source>
        <dbReference type="ARBA" id="ARBA00004167"/>
    </source>
</evidence>
<evidence type="ECO:0000256" key="3">
    <source>
        <dbReference type="ARBA" id="ARBA00022729"/>
    </source>
</evidence>
<dbReference type="GO" id="GO:0006954">
    <property type="term" value="P:inflammatory response"/>
    <property type="evidence" value="ECO:0007669"/>
    <property type="project" value="TreeGrafter"/>
</dbReference>
<reference evidence="11" key="1">
    <citation type="submission" date="2021-04" db="EMBL/GenBank/DDBJ databases">
        <authorList>
            <consortium name="Wellcome Sanger Institute Data Sharing"/>
        </authorList>
    </citation>
    <scope>NUCLEOTIDE SEQUENCE [LARGE SCALE GENOMIC DNA]</scope>
</reference>
<dbReference type="OMA" id="NISMETC"/>
<dbReference type="InterPro" id="IPR016187">
    <property type="entry name" value="CTDL_fold"/>
</dbReference>
<comment type="subcellular location">
    <subcellularLocation>
        <location evidence="1">Membrane</location>
        <topology evidence="1">Single-pass membrane protein</topology>
    </subcellularLocation>
</comment>
<dbReference type="GO" id="GO:0016323">
    <property type="term" value="C:basolateral plasma membrane"/>
    <property type="evidence" value="ECO:0007669"/>
    <property type="project" value="TreeGrafter"/>
</dbReference>
<keyword evidence="12" id="KW-1185">Reference proteome</keyword>
<dbReference type="Proteomes" id="UP000472265">
    <property type="component" value="Chromosome 8"/>
</dbReference>
<keyword evidence="4" id="KW-1133">Transmembrane helix</keyword>
<reference evidence="11" key="3">
    <citation type="submission" date="2025-09" db="UniProtKB">
        <authorList>
            <consortium name="Ensembl"/>
        </authorList>
    </citation>
    <scope>IDENTIFICATION</scope>
</reference>
<evidence type="ECO:0000256" key="8">
    <source>
        <dbReference type="ARBA" id="ARBA00023180"/>
    </source>
</evidence>
<dbReference type="InterPro" id="IPR000538">
    <property type="entry name" value="Link_dom"/>
</dbReference>
<evidence type="ECO:0000259" key="10">
    <source>
        <dbReference type="PROSITE" id="PS50963"/>
    </source>
</evidence>
<accession>A0A671XY88</accession>
<evidence type="ECO:0000256" key="5">
    <source>
        <dbReference type="ARBA" id="ARBA00023136"/>
    </source>
</evidence>
<keyword evidence="3" id="KW-0732">Signal</keyword>
<dbReference type="InterPro" id="IPR043210">
    <property type="entry name" value="CD44_antigen-like"/>
</dbReference>
<dbReference type="SUPFAM" id="SSF56436">
    <property type="entry name" value="C-type lectin-like"/>
    <property type="match status" value="1"/>
</dbReference>
<keyword evidence="8" id="KW-0325">Glycoprotein</keyword>
<dbReference type="AlphaFoldDB" id="A0A671XY88"/>
<dbReference type="GO" id="GO:0004896">
    <property type="term" value="F:cytokine receptor activity"/>
    <property type="evidence" value="ECO:0007669"/>
    <property type="project" value="TreeGrafter"/>
</dbReference>
<organism evidence="11 12">
    <name type="scientific">Sparus aurata</name>
    <name type="common">Gilthead sea bream</name>
    <dbReference type="NCBI Taxonomy" id="8175"/>
    <lineage>
        <taxon>Eukaryota</taxon>
        <taxon>Metazoa</taxon>
        <taxon>Chordata</taxon>
        <taxon>Craniata</taxon>
        <taxon>Vertebrata</taxon>
        <taxon>Euteleostomi</taxon>
        <taxon>Actinopterygii</taxon>
        <taxon>Neopterygii</taxon>
        <taxon>Teleostei</taxon>
        <taxon>Neoteleostei</taxon>
        <taxon>Acanthomorphata</taxon>
        <taxon>Eupercaria</taxon>
        <taxon>Spariformes</taxon>
        <taxon>Sparidae</taxon>
        <taxon>Sparus</taxon>
    </lineage>
</organism>
<keyword evidence="2" id="KW-0812">Transmembrane</keyword>
<proteinExistence type="predicted"/>
<dbReference type="PROSITE" id="PS50963">
    <property type="entry name" value="LINK_2"/>
    <property type="match status" value="1"/>
</dbReference>
<feature type="domain" description="Link" evidence="10">
    <location>
        <begin position="28"/>
        <end position="74"/>
    </location>
</feature>
<dbReference type="GO" id="GO:0070374">
    <property type="term" value="P:positive regulation of ERK1 and ERK2 cascade"/>
    <property type="evidence" value="ECO:0007669"/>
    <property type="project" value="TreeGrafter"/>
</dbReference>
<evidence type="ECO:0000256" key="4">
    <source>
        <dbReference type="ARBA" id="ARBA00022989"/>
    </source>
</evidence>
<reference evidence="11" key="2">
    <citation type="submission" date="2025-08" db="UniProtKB">
        <authorList>
            <consortium name="Ensembl"/>
        </authorList>
    </citation>
    <scope>IDENTIFICATION</scope>
</reference>